<sequence length="131" mass="15151">MLRGFVNQRLTAAAQEICGLFERTMLEYEEELCRSKEETERHRKLLHAVFNPEVRVQRTGGFSLFITLTQRCSNCGARPSSGARGALRITYSYTYLSYGYGVNGLRLRMRDPDVTDVSDHRRENERRSRGL</sequence>
<dbReference type="EMBL" id="SRLO01001167">
    <property type="protein sequence ID" value="TNN40702.1"/>
    <property type="molecule type" value="Genomic_DNA"/>
</dbReference>
<gene>
    <name evidence="1" type="ORF">EYF80_049143</name>
</gene>
<dbReference type="Proteomes" id="UP000314294">
    <property type="component" value="Unassembled WGS sequence"/>
</dbReference>
<keyword evidence="2" id="KW-1185">Reference proteome</keyword>
<evidence type="ECO:0000313" key="1">
    <source>
        <dbReference type="EMBL" id="TNN40702.1"/>
    </source>
</evidence>
<dbReference type="AlphaFoldDB" id="A0A4Z2FK95"/>
<reference evidence="1 2" key="1">
    <citation type="submission" date="2019-03" db="EMBL/GenBank/DDBJ databases">
        <title>First draft genome of Liparis tanakae, snailfish: a comprehensive survey of snailfish specific genes.</title>
        <authorList>
            <person name="Kim W."/>
            <person name="Song I."/>
            <person name="Jeong J.-H."/>
            <person name="Kim D."/>
            <person name="Kim S."/>
            <person name="Ryu S."/>
            <person name="Song J.Y."/>
            <person name="Lee S.K."/>
        </authorList>
    </citation>
    <scope>NUCLEOTIDE SEQUENCE [LARGE SCALE GENOMIC DNA]</scope>
    <source>
        <tissue evidence="1">Muscle</tissue>
    </source>
</reference>
<proteinExistence type="predicted"/>
<comment type="caution">
    <text evidence="1">The sequence shown here is derived from an EMBL/GenBank/DDBJ whole genome shotgun (WGS) entry which is preliminary data.</text>
</comment>
<organism evidence="1 2">
    <name type="scientific">Liparis tanakae</name>
    <name type="common">Tanaka's snailfish</name>
    <dbReference type="NCBI Taxonomy" id="230148"/>
    <lineage>
        <taxon>Eukaryota</taxon>
        <taxon>Metazoa</taxon>
        <taxon>Chordata</taxon>
        <taxon>Craniata</taxon>
        <taxon>Vertebrata</taxon>
        <taxon>Euteleostomi</taxon>
        <taxon>Actinopterygii</taxon>
        <taxon>Neopterygii</taxon>
        <taxon>Teleostei</taxon>
        <taxon>Neoteleostei</taxon>
        <taxon>Acanthomorphata</taxon>
        <taxon>Eupercaria</taxon>
        <taxon>Perciformes</taxon>
        <taxon>Cottioidei</taxon>
        <taxon>Cottales</taxon>
        <taxon>Liparidae</taxon>
        <taxon>Liparis</taxon>
    </lineage>
</organism>
<name>A0A4Z2FK95_9TELE</name>
<accession>A0A4Z2FK95</accession>
<evidence type="ECO:0000313" key="2">
    <source>
        <dbReference type="Proteomes" id="UP000314294"/>
    </source>
</evidence>
<protein>
    <submittedName>
        <fullName evidence="1">Uncharacterized protein</fullName>
    </submittedName>
</protein>
<dbReference type="OrthoDB" id="8939517at2759"/>